<dbReference type="InterPro" id="IPR020846">
    <property type="entry name" value="MFS_dom"/>
</dbReference>
<keyword evidence="3 6" id="KW-0812">Transmembrane</keyword>
<reference evidence="8 9" key="1">
    <citation type="journal article" date="2015" name="Genome Biol. Evol.">
        <title>Phylogenomic analyses indicate that early fungi evolved digesting cell walls of algal ancestors of land plants.</title>
        <authorList>
            <person name="Chang Y."/>
            <person name="Wang S."/>
            <person name="Sekimoto S."/>
            <person name="Aerts A.L."/>
            <person name="Choi C."/>
            <person name="Clum A."/>
            <person name="LaButti K.M."/>
            <person name="Lindquist E.A."/>
            <person name="Yee Ngan C."/>
            <person name="Ohm R.A."/>
            <person name="Salamov A.A."/>
            <person name="Grigoriev I.V."/>
            <person name="Spatafora J.W."/>
            <person name="Berbee M.L."/>
        </authorList>
    </citation>
    <scope>NUCLEOTIDE SEQUENCE [LARGE SCALE GENOMIC DNA]</scope>
    <source>
        <strain evidence="8 9">NRRL 28638</strain>
    </source>
</reference>
<feature type="transmembrane region" description="Helical" evidence="6">
    <location>
        <begin position="272"/>
        <end position="292"/>
    </location>
</feature>
<dbReference type="OMA" id="EWYVNIS"/>
<comment type="subcellular location">
    <subcellularLocation>
        <location evidence="1">Membrane</location>
        <topology evidence="1">Multi-pass membrane protein</topology>
    </subcellularLocation>
</comment>
<evidence type="ECO:0000256" key="1">
    <source>
        <dbReference type="ARBA" id="ARBA00004141"/>
    </source>
</evidence>
<keyword evidence="4 6" id="KW-1133">Transmembrane helix</keyword>
<dbReference type="PANTHER" id="PTHR23504">
    <property type="entry name" value="MAJOR FACILITATOR SUPERFAMILY DOMAIN-CONTAINING PROTEIN 10"/>
    <property type="match status" value="1"/>
</dbReference>
<protein>
    <submittedName>
        <fullName evidence="8">MFS general substrate transporter</fullName>
    </submittedName>
</protein>
<sequence length="463" mass="51441">MAAAQKSAKYVLTLMFFSLLIDLFAFTLILPIYPAMIDYYITTDTSSTLLKQILQLIVNFEEFLGTKINMTSTKLRVTLLGGLLGSTFSLCQFLVAPFWGRLGDKFGRRTVLLISIIGNLASNVLWMISKNFNFFVLSRLIGGLTEANVQLTNAIISDVTDSKTRSKGMALVGIAFSIAFTLGPSICGYLIFKGVRVPQLDLLGFETPYSAAGLLASILIIIEFILLAILLPETLNFKKSTTEDNKKNETLKVKESEKPKDDLSSNIQQLNIVHLFYLFLFSGMEFTLPFLAHDLFKFNEMEQGKMFGLMGTISSLIQGGYVRRFASKKGEKKLVLEGLLCGVLGLLSLAVFIPTQNKPSNWVIWTAIIFLSYTSATVISCLTALLSLVADSCHKHYQIKATVLGNFRSYGQLGRCLGPVIACSIYWLFGPKILYYFGALGMALTYFALFKMPNHIKKITKTE</sequence>
<dbReference type="InterPro" id="IPR011701">
    <property type="entry name" value="MFS"/>
</dbReference>
<evidence type="ECO:0000256" key="2">
    <source>
        <dbReference type="ARBA" id="ARBA00022448"/>
    </source>
</evidence>
<dbReference type="InterPro" id="IPR036259">
    <property type="entry name" value="MFS_trans_sf"/>
</dbReference>
<name>A0A137P4V8_CONC2</name>
<proteinExistence type="predicted"/>
<organism evidence="8 9">
    <name type="scientific">Conidiobolus coronatus (strain ATCC 28846 / CBS 209.66 / NRRL 28638)</name>
    <name type="common">Delacroixia coronata</name>
    <dbReference type="NCBI Taxonomy" id="796925"/>
    <lineage>
        <taxon>Eukaryota</taxon>
        <taxon>Fungi</taxon>
        <taxon>Fungi incertae sedis</taxon>
        <taxon>Zoopagomycota</taxon>
        <taxon>Entomophthoromycotina</taxon>
        <taxon>Entomophthoromycetes</taxon>
        <taxon>Entomophthorales</taxon>
        <taxon>Ancylistaceae</taxon>
        <taxon>Conidiobolus</taxon>
    </lineage>
</organism>
<evidence type="ECO:0000259" key="7">
    <source>
        <dbReference type="PROSITE" id="PS50850"/>
    </source>
</evidence>
<dbReference type="SUPFAM" id="SSF103473">
    <property type="entry name" value="MFS general substrate transporter"/>
    <property type="match status" value="1"/>
</dbReference>
<feature type="transmembrane region" description="Helical" evidence="6">
    <location>
        <begin position="334"/>
        <end position="356"/>
    </location>
</feature>
<feature type="transmembrane region" description="Helical" evidence="6">
    <location>
        <begin position="410"/>
        <end position="427"/>
    </location>
</feature>
<feature type="transmembrane region" description="Helical" evidence="6">
    <location>
        <begin position="212"/>
        <end position="231"/>
    </location>
</feature>
<feature type="transmembrane region" description="Helical" evidence="6">
    <location>
        <begin position="79"/>
        <end position="99"/>
    </location>
</feature>
<evidence type="ECO:0000313" key="9">
    <source>
        <dbReference type="Proteomes" id="UP000070444"/>
    </source>
</evidence>
<dbReference type="PROSITE" id="PS50850">
    <property type="entry name" value="MFS"/>
    <property type="match status" value="1"/>
</dbReference>
<feature type="transmembrane region" description="Helical" evidence="6">
    <location>
        <begin position="433"/>
        <end position="450"/>
    </location>
</feature>
<dbReference type="GO" id="GO:0022857">
    <property type="term" value="F:transmembrane transporter activity"/>
    <property type="evidence" value="ECO:0007669"/>
    <property type="project" value="InterPro"/>
</dbReference>
<dbReference type="AlphaFoldDB" id="A0A137P4V8"/>
<keyword evidence="5 6" id="KW-0472">Membrane</keyword>
<evidence type="ECO:0000256" key="3">
    <source>
        <dbReference type="ARBA" id="ARBA00022692"/>
    </source>
</evidence>
<evidence type="ECO:0000256" key="4">
    <source>
        <dbReference type="ARBA" id="ARBA00022989"/>
    </source>
</evidence>
<feature type="domain" description="Major facilitator superfamily (MFS) profile" evidence="7">
    <location>
        <begin position="11"/>
        <end position="456"/>
    </location>
</feature>
<feature type="transmembrane region" description="Helical" evidence="6">
    <location>
        <begin position="111"/>
        <end position="128"/>
    </location>
</feature>
<feature type="transmembrane region" description="Helical" evidence="6">
    <location>
        <begin position="362"/>
        <end position="389"/>
    </location>
</feature>
<evidence type="ECO:0000256" key="6">
    <source>
        <dbReference type="SAM" id="Phobius"/>
    </source>
</evidence>
<dbReference type="GO" id="GO:0016020">
    <property type="term" value="C:membrane"/>
    <property type="evidence" value="ECO:0007669"/>
    <property type="project" value="UniProtKB-SubCell"/>
</dbReference>
<keyword evidence="9" id="KW-1185">Reference proteome</keyword>
<dbReference type="Gene3D" id="1.20.1250.20">
    <property type="entry name" value="MFS general substrate transporter like domains"/>
    <property type="match status" value="1"/>
</dbReference>
<feature type="transmembrane region" description="Helical" evidence="6">
    <location>
        <begin position="12"/>
        <end position="33"/>
    </location>
</feature>
<dbReference type="Pfam" id="PF07690">
    <property type="entry name" value="MFS_1"/>
    <property type="match status" value="1"/>
</dbReference>
<dbReference type="Proteomes" id="UP000070444">
    <property type="component" value="Unassembled WGS sequence"/>
</dbReference>
<keyword evidence="2" id="KW-0813">Transport</keyword>
<dbReference type="EMBL" id="KQ964517">
    <property type="protein sequence ID" value="KXN69971.1"/>
    <property type="molecule type" value="Genomic_DNA"/>
</dbReference>
<feature type="transmembrane region" description="Helical" evidence="6">
    <location>
        <begin position="304"/>
        <end position="322"/>
    </location>
</feature>
<dbReference type="PANTHER" id="PTHR23504:SF31">
    <property type="entry name" value="MAJOR FACILITATOR SUPERFAMILY DOMAIN-CONTAINING PROTEIN 10"/>
    <property type="match status" value="1"/>
</dbReference>
<gene>
    <name evidence="8" type="ORF">CONCODRAFT_40004</name>
</gene>
<evidence type="ECO:0000256" key="5">
    <source>
        <dbReference type="ARBA" id="ARBA00023136"/>
    </source>
</evidence>
<dbReference type="OrthoDB" id="196650at2759"/>
<evidence type="ECO:0000313" key="8">
    <source>
        <dbReference type="EMBL" id="KXN69971.1"/>
    </source>
</evidence>
<feature type="transmembrane region" description="Helical" evidence="6">
    <location>
        <begin position="168"/>
        <end position="192"/>
    </location>
</feature>
<accession>A0A137P4V8</accession>